<dbReference type="Gene3D" id="3.30.530.20">
    <property type="match status" value="1"/>
</dbReference>
<dbReference type="CDD" id="cd07820">
    <property type="entry name" value="SRPBCC_3"/>
    <property type="match status" value="1"/>
</dbReference>
<protein>
    <submittedName>
        <fullName evidence="1">SRPBCC family protein</fullName>
    </submittedName>
</protein>
<reference evidence="1 2" key="1">
    <citation type="submission" date="2024-06" db="EMBL/GenBank/DDBJ databases">
        <title>Pontibacter populi HYL7-15.</title>
        <authorList>
            <person name="Kim M.K."/>
        </authorList>
    </citation>
    <scope>NUCLEOTIDE SEQUENCE [LARGE SCALE GENOMIC DNA]</scope>
    <source>
        <strain evidence="1 2">HYL7-15</strain>
    </source>
</reference>
<comment type="caution">
    <text evidence="1">The sequence shown here is derived from an EMBL/GenBank/DDBJ whole genome shotgun (WGS) entry which is preliminary data.</text>
</comment>
<keyword evidence="2" id="KW-1185">Reference proteome</keyword>
<sequence>MPTITITTIVNATPELCFDLSRSIDLHTISTKHTGEQAVAGVTSGLIDLNETVTWKAKHFGIWQHLTSKITEYNRPAYFVDEMVKGAFARFRHEHHFKQQNNQTIITDIFDYTSPLGILGRVADRLFLKTYLHKLLLERNRVIKSYAEFGKWQEIIPAIVQE</sequence>
<dbReference type="InterPro" id="IPR023393">
    <property type="entry name" value="START-like_dom_sf"/>
</dbReference>
<organism evidence="1 2">
    <name type="scientific">Pontibacter populi</name>
    <dbReference type="NCBI Taxonomy" id="890055"/>
    <lineage>
        <taxon>Bacteria</taxon>
        <taxon>Pseudomonadati</taxon>
        <taxon>Bacteroidota</taxon>
        <taxon>Cytophagia</taxon>
        <taxon>Cytophagales</taxon>
        <taxon>Hymenobacteraceae</taxon>
        <taxon>Pontibacter</taxon>
    </lineage>
</organism>
<evidence type="ECO:0000313" key="2">
    <source>
        <dbReference type="Proteomes" id="UP001476807"/>
    </source>
</evidence>
<dbReference type="RefSeq" id="WP_350414585.1">
    <property type="nucleotide sequence ID" value="NZ_JBEOKT010000030.1"/>
</dbReference>
<gene>
    <name evidence="1" type="ORF">ABS362_19080</name>
</gene>
<evidence type="ECO:0000313" key="1">
    <source>
        <dbReference type="EMBL" id="MER2999664.1"/>
    </source>
</evidence>
<dbReference type="SUPFAM" id="SSF55961">
    <property type="entry name" value="Bet v1-like"/>
    <property type="match status" value="1"/>
</dbReference>
<accession>A0ABV1RZ42</accession>
<proteinExistence type="predicted"/>
<dbReference type="Proteomes" id="UP001476807">
    <property type="component" value="Unassembled WGS sequence"/>
</dbReference>
<name>A0ABV1RZ42_9BACT</name>
<dbReference type="EMBL" id="JBEOKT010000030">
    <property type="protein sequence ID" value="MER2999664.1"/>
    <property type="molecule type" value="Genomic_DNA"/>
</dbReference>